<keyword evidence="12" id="KW-0520">NAD</keyword>
<keyword evidence="21" id="KW-1185">Reference proteome</keyword>
<dbReference type="Proteomes" id="UP000440713">
    <property type="component" value="Unassembled WGS sequence"/>
</dbReference>
<organism evidence="20 21">
    <name type="scientific">Peptostreptococcus porci</name>
    <dbReference type="NCBI Taxonomy" id="2652282"/>
    <lineage>
        <taxon>Bacteria</taxon>
        <taxon>Bacillati</taxon>
        <taxon>Bacillota</taxon>
        <taxon>Clostridia</taxon>
        <taxon>Peptostreptococcales</taxon>
        <taxon>Peptostreptococcaceae</taxon>
        <taxon>Peptostreptococcus</taxon>
    </lineage>
</organism>
<dbReference type="Pfam" id="PF00742">
    <property type="entry name" value="Homoserine_dh"/>
    <property type="match status" value="1"/>
</dbReference>
<dbReference type="GO" id="GO:0009086">
    <property type="term" value="P:methionine biosynthetic process"/>
    <property type="evidence" value="ECO:0007669"/>
    <property type="project" value="UniProtKB-KW"/>
</dbReference>
<name>A0A6N7X0X8_9FIRM</name>
<evidence type="ECO:0000313" key="21">
    <source>
        <dbReference type="Proteomes" id="UP000440713"/>
    </source>
</evidence>
<evidence type="ECO:0000256" key="3">
    <source>
        <dbReference type="ARBA" id="ARBA00005062"/>
    </source>
</evidence>
<keyword evidence="7" id="KW-0028">Amino-acid biosynthesis</keyword>
<evidence type="ECO:0000256" key="14">
    <source>
        <dbReference type="ARBA" id="ARBA00023167"/>
    </source>
</evidence>
<comment type="cofactor">
    <cofactor evidence="1">
        <name>a metal cation</name>
        <dbReference type="ChEBI" id="CHEBI:25213"/>
    </cofactor>
</comment>
<dbReference type="SUPFAM" id="SSF51735">
    <property type="entry name" value="NAD(P)-binding Rossmann-fold domains"/>
    <property type="match status" value="1"/>
</dbReference>
<evidence type="ECO:0000256" key="11">
    <source>
        <dbReference type="ARBA" id="ARBA00023002"/>
    </source>
</evidence>
<comment type="caution">
    <text evidence="20">The sequence shown here is derived from an EMBL/GenBank/DDBJ whole genome shotgun (WGS) entry which is preliminary data.</text>
</comment>
<evidence type="ECO:0000256" key="7">
    <source>
        <dbReference type="ARBA" id="ARBA00022605"/>
    </source>
</evidence>
<dbReference type="GO" id="GO:0046872">
    <property type="term" value="F:metal ion binding"/>
    <property type="evidence" value="ECO:0007669"/>
    <property type="project" value="UniProtKB-KW"/>
</dbReference>
<comment type="pathway">
    <text evidence="2">Amino-acid biosynthesis; L-threonine biosynthesis; L-threonine from L-aspartate: step 3/5.</text>
</comment>
<keyword evidence="14" id="KW-0486">Methionine biosynthesis</keyword>
<comment type="pathway">
    <text evidence="3">Amino-acid biosynthesis; L-methionine biosynthesis via de novo pathway; L-homoserine from L-aspartate: step 3/3.</text>
</comment>
<feature type="domain" description="Homoserine dehydrogenase catalytic" evidence="18">
    <location>
        <begin position="137"/>
        <end position="315"/>
    </location>
</feature>
<dbReference type="UniPathway" id="UPA00050">
    <property type="reaction ID" value="UER00063"/>
</dbReference>
<evidence type="ECO:0000256" key="13">
    <source>
        <dbReference type="ARBA" id="ARBA00023053"/>
    </source>
</evidence>
<dbReference type="InterPro" id="IPR001342">
    <property type="entry name" value="HDH_cat"/>
</dbReference>
<dbReference type="GO" id="GO:0050661">
    <property type="term" value="F:NADP binding"/>
    <property type="evidence" value="ECO:0007669"/>
    <property type="project" value="InterPro"/>
</dbReference>
<dbReference type="PANTHER" id="PTHR43331">
    <property type="entry name" value="HOMOSERINE DEHYDROGENASE"/>
    <property type="match status" value="1"/>
</dbReference>
<dbReference type="Gene3D" id="3.30.360.10">
    <property type="entry name" value="Dihydrodipicolinate Reductase, domain 2"/>
    <property type="match status" value="1"/>
</dbReference>
<comment type="similarity">
    <text evidence="4">Belongs to the homoserine dehydrogenase family.</text>
</comment>
<dbReference type="UniPathway" id="UPA00051">
    <property type="reaction ID" value="UER00465"/>
</dbReference>
<evidence type="ECO:0000256" key="12">
    <source>
        <dbReference type="ARBA" id="ARBA00023027"/>
    </source>
</evidence>
<keyword evidence="9" id="KW-0479">Metal-binding</keyword>
<evidence type="ECO:0000256" key="6">
    <source>
        <dbReference type="ARBA" id="ARBA00013376"/>
    </source>
</evidence>
<proteinExistence type="inferred from homology"/>
<evidence type="ECO:0000259" key="18">
    <source>
        <dbReference type="Pfam" id="PF00742"/>
    </source>
</evidence>
<dbReference type="PIRSF" id="PIRSF000098">
    <property type="entry name" value="Homoser_dehydrog"/>
    <property type="match status" value="1"/>
</dbReference>
<keyword evidence="11" id="KW-0560">Oxidoreductase</keyword>
<dbReference type="Pfam" id="PF03447">
    <property type="entry name" value="NAD_binding_3"/>
    <property type="match status" value="1"/>
</dbReference>
<feature type="binding site" evidence="17">
    <location>
        <position position="105"/>
    </location>
    <ligand>
        <name>NADPH</name>
        <dbReference type="ChEBI" id="CHEBI:57783"/>
    </ligand>
</feature>
<dbReference type="GO" id="GO:0009088">
    <property type="term" value="P:threonine biosynthetic process"/>
    <property type="evidence" value="ECO:0007669"/>
    <property type="project" value="UniProtKB-UniPathway"/>
</dbReference>
<dbReference type="InterPro" id="IPR005106">
    <property type="entry name" value="Asp/hSer_DH_NAD-bd"/>
</dbReference>
<dbReference type="NCBIfam" id="NF004976">
    <property type="entry name" value="PRK06349.1"/>
    <property type="match status" value="1"/>
</dbReference>
<keyword evidence="10 17" id="KW-0521">NADP</keyword>
<dbReference type="Gene3D" id="3.30.70.260">
    <property type="match status" value="1"/>
</dbReference>
<dbReference type="FunFam" id="3.40.50.720:FF:000062">
    <property type="entry name" value="Homoserine dehydrogenase"/>
    <property type="match status" value="1"/>
</dbReference>
<dbReference type="InterPro" id="IPR036291">
    <property type="entry name" value="NAD(P)-bd_dom_sf"/>
</dbReference>
<reference evidence="20 21" key="1">
    <citation type="submission" date="2019-08" db="EMBL/GenBank/DDBJ databases">
        <title>In-depth cultivation of the pig gut microbiome towards novel bacterial diversity and tailored functional studies.</title>
        <authorList>
            <person name="Wylensek D."/>
            <person name="Hitch T.C.A."/>
            <person name="Clavel T."/>
        </authorList>
    </citation>
    <scope>NUCLEOTIDE SEQUENCE [LARGE SCALE GENOMIC DNA]</scope>
    <source>
        <strain evidence="20 21">WCA-SAB-591-4A-A</strain>
    </source>
</reference>
<evidence type="ECO:0000256" key="16">
    <source>
        <dbReference type="PIRSR" id="PIRSR000098-1"/>
    </source>
</evidence>
<comment type="catalytic activity">
    <reaction evidence="15">
        <text>L-homoserine + NADP(+) = L-aspartate 4-semialdehyde + NADPH + H(+)</text>
        <dbReference type="Rhea" id="RHEA:15761"/>
        <dbReference type="ChEBI" id="CHEBI:15378"/>
        <dbReference type="ChEBI" id="CHEBI:57476"/>
        <dbReference type="ChEBI" id="CHEBI:57783"/>
        <dbReference type="ChEBI" id="CHEBI:58349"/>
        <dbReference type="ChEBI" id="CHEBI:537519"/>
        <dbReference type="EC" id="1.1.1.3"/>
    </reaction>
    <physiologicalReaction direction="right-to-left" evidence="15">
        <dbReference type="Rhea" id="RHEA:15763"/>
    </physiologicalReaction>
</comment>
<sequence>MKALKLGIFGLGTVGSGTMDILTTNGDTIERELGCKIQTNKICVKDLGKKRTIDVDTSMLTTNPDDILKDPDIDIVVEVMGGIDEAKRIVESALNNKKHVVSANKDLVALYGKELTELAKKNNCHFFYEAAVAGGIPILKSLQFALTGNNIKKISGIVNGSTNYILTRMEVEKLSLEEIIEDAKRLGFLEADPSADLEGLDAARKCAILASIGFHSLVTTNQVYVSGITNITLKDIEYALKLGYRIKLLAVAENKEDGIVAKVHPTMLPLDHPLSSVKYELNSVYVEGDMVGETMFYGRGAGALPTGSAVVNDIITIIKRILNGTKPEYAYNLFEQKSVLPIESLDFSYYLRLQFKSGEIEGTRLLKLFEDNNIEIEEINKYSFIENNTNEQIDEFVLVTEPCVEEKFNETIEKLSKLESELRLIRTIRIESGL</sequence>
<evidence type="ECO:0000256" key="1">
    <source>
        <dbReference type="ARBA" id="ARBA00001920"/>
    </source>
</evidence>
<dbReference type="Gene3D" id="3.40.50.720">
    <property type="entry name" value="NAD(P)-binding Rossmann-like Domain"/>
    <property type="match status" value="1"/>
</dbReference>
<feature type="active site" description="Proton donor" evidence="16">
    <location>
        <position position="205"/>
    </location>
</feature>
<feature type="binding site" evidence="17">
    <location>
        <position position="190"/>
    </location>
    <ligand>
        <name>L-homoserine</name>
        <dbReference type="ChEBI" id="CHEBI:57476"/>
    </ligand>
</feature>
<dbReference type="FunFam" id="3.30.360.10:FF:000005">
    <property type="entry name" value="Homoserine dehydrogenase"/>
    <property type="match status" value="1"/>
</dbReference>
<gene>
    <name evidence="20" type="ORF">FYJ71_06540</name>
</gene>
<evidence type="ECO:0000313" key="20">
    <source>
        <dbReference type="EMBL" id="MST62620.1"/>
    </source>
</evidence>
<keyword evidence="13" id="KW-0915">Sodium</keyword>
<dbReference type="RefSeq" id="WP_154538001.1">
    <property type="nucleotide sequence ID" value="NZ_JAQYHJ010000132.1"/>
</dbReference>
<dbReference type="EMBL" id="VUNE01000003">
    <property type="protein sequence ID" value="MST62620.1"/>
    <property type="molecule type" value="Genomic_DNA"/>
</dbReference>
<dbReference type="AlphaFoldDB" id="A0A6N7X0X8"/>
<dbReference type="GO" id="GO:0004412">
    <property type="term" value="F:homoserine dehydrogenase activity"/>
    <property type="evidence" value="ECO:0007669"/>
    <property type="project" value="UniProtKB-EC"/>
</dbReference>
<dbReference type="PANTHER" id="PTHR43331:SF1">
    <property type="entry name" value="HOMOSERINE DEHYDROGENASE"/>
    <property type="match status" value="1"/>
</dbReference>
<keyword evidence="8" id="KW-0791">Threonine biosynthesis</keyword>
<dbReference type="SUPFAM" id="SSF55347">
    <property type="entry name" value="Glyceraldehyde-3-phosphate dehydrogenase-like, C-terminal domain"/>
    <property type="match status" value="1"/>
</dbReference>
<feature type="domain" description="Aspartate/homoserine dehydrogenase NAD-binding" evidence="19">
    <location>
        <begin position="10"/>
        <end position="129"/>
    </location>
</feature>
<evidence type="ECO:0000256" key="10">
    <source>
        <dbReference type="ARBA" id="ARBA00022857"/>
    </source>
</evidence>
<accession>A0A6N7X0X8</accession>
<evidence type="ECO:0000256" key="5">
    <source>
        <dbReference type="ARBA" id="ARBA00013213"/>
    </source>
</evidence>
<evidence type="ECO:0000256" key="9">
    <source>
        <dbReference type="ARBA" id="ARBA00022723"/>
    </source>
</evidence>
<evidence type="ECO:0000256" key="4">
    <source>
        <dbReference type="ARBA" id="ARBA00006753"/>
    </source>
</evidence>
<evidence type="ECO:0000259" key="19">
    <source>
        <dbReference type="Pfam" id="PF03447"/>
    </source>
</evidence>
<evidence type="ECO:0000256" key="15">
    <source>
        <dbReference type="ARBA" id="ARBA00048841"/>
    </source>
</evidence>
<evidence type="ECO:0000256" key="8">
    <source>
        <dbReference type="ARBA" id="ARBA00022697"/>
    </source>
</evidence>
<evidence type="ECO:0000256" key="17">
    <source>
        <dbReference type="PIRSR" id="PIRSR000098-2"/>
    </source>
</evidence>
<dbReference type="InterPro" id="IPR016204">
    <property type="entry name" value="HDH"/>
</dbReference>
<dbReference type="EC" id="1.1.1.3" evidence="5"/>
<evidence type="ECO:0000256" key="2">
    <source>
        <dbReference type="ARBA" id="ARBA00005056"/>
    </source>
</evidence>
<protein>
    <recommendedName>
        <fullName evidence="6">Homoserine dehydrogenase</fullName>
        <ecNumber evidence="5">1.1.1.3</ecNumber>
    </recommendedName>
</protein>